<dbReference type="OrthoDB" id="10017160at2759"/>
<dbReference type="EMBL" id="LR900510">
    <property type="protein sequence ID" value="CAD7245926.1"/>
    <property type="molecule type" value="Genomic_DNA"/>
</dbReference>
<feature type="compositionally biased region" description="Polar residues" evidence="2">
    <location>
        <begin position="167"/>
        <end position="177"/>
    </location>
</feature>
<evidence type="ECO:0000313" key="4">
    <source>
        <dbReference type="EMBL" id="CAD7245926.1"/>
    </source>
</evidence>
<dbReference type="Proteomes" id="UP000677054">
    <property type="component" value="Unassembled WGS sequence"/>
</dbReference>
<dbReference type="Gene3D" id="1.10.10.10">
    <property type="entry name" value="Winged helix-like DNA-binding domain superfamily/Winged helix DNA-binding domain"/>
    <property type="match status" value="1"/>
</dbReference>
<evidence type="ECO:0000256" key="2">
    <source>
        <dbReference type="SAM" id="MobiDB-lite"/>
    </source>
</evidence>
<organism evidence="4">
    <name type="scientific">Darwinula stevensoni</name>
    <dbReference type="NCBI Taxonomy" id="69355"/>
    <lineage>
        <taxon>Eukaryota</taxon>
        <taxon>Metazoa</taxon>
        <taxon>Ecdysozoa</taxon>
        <taxon>Arthropoda</taxon>
        <taxon>Crustacea</taxon>
        <taxon>Oligostraca</taxon>
        <taxon>Ostracoda</taxon>
        <taxon>Podocopa</taxon>
        <taxon>Podocopida</taxon>
        <taxon>Darwinulocopina</taxon>
        <taxon>Darwinuloidea</taxon>
        <taxon>Darwinulidae</taxon>
        <taxon>Darwinula</taxon>
    </lineage>
</organism>
<feature type="coiled-coil region" evidence="1">
    <location>
        <begin position="257"/>
        <end position="327"/>
    </location>
</feature>
<keyword evidence="1" id="KW-0175">Coiled coil</keyword>
<feature type="coiled-coil region" evidence="1">
    <location>
        <begin position="2148"/>
        <end position="2430"/>
    </location>
</feature>
<feature type="region of interest" description="Disordered" evidence="2">
    <location>
        <begin position="1494"/>
        <end position="1515"/>
    </location>
</feature>
<dbReference type="PANTHER" id="PTHR23159">
    <property type="entry name" value="CENTROSOMAL PROTEIN 2"/>
    <property type="match status" value="1"/>
</dbReference>
<gene>
    <name evidence="4" type="ORF">DSTB1V02_LOCUS5792</name>
</gene>
<feature type="region of interest" description="Disordered" evidence="2">
    <location>
        <begin position="219"/>
        <end position="239"/>
    </location>
</feature>
<dbReference type="Gene3D" id="1.10.10.1450">
    <property type="match status" value="1"/>
</dbReference>
<evidence type="ECO:0000313" key="5">
    <source>
        <dbReference type="Proteomes" id="UP000677054"/>
    </source>
</evidence>
<name>A0A7R9A4H0_9CRUS</name>
<feature type="coiled-coil region" evidence="1">
    <location>
        <begin position="2583"/>
        <end position="2617"/>
    </location>
</feature>
<dbReference type="Pfam" id="PF17906">
    <property type="entry name" value="HTH_48"/>
    <property type="match status" value="1"/>
</dbReference>
<feature type="coiled-coil region" evidence="1">
    <location>
        <begin position="2515"/>
        <end position="2549"/>
    </location>
</feature>
<feature type="coiled-coil region" evidence="1">
    <location>
        <begin position="1764"/>
        <end position="2077"/>
    </location>
</feature>
<dbReference type="InterPro" id="IPR041426">
    <property type="entry name" value="Mos1_HTH"/>
</dbReference>
<feature type="compositionally biased region" description="Basic and acidic residues" evidence="2">
    <location>
        <begin position="1506"/>
        <end position="1515"/>
    </location>
</feature>
<protein>
    <recommendedName>
        <fullName evidence="3">Mos1 transposase HTH domain-containing protein</fullName>
    </recommendedName>
</protein>
<keyword evidence="5" id="KW-1185">Reference proteome</keyword>
<feature type="compositionally biased region" description="Polar residues" evidence="2">
    <location>
        <begin position="222"/>
        <end position="234"/>
    </location>
</feature>
<feature type="coiled-coil region" evidence="1">
    <location>
        <begin position="353"/>
        <end position="489"/>
    </location>
</feature>
<reference evidence="4" key="1">
    <citation type="submission" date="2020-11" db="EMBL/GenBank/DDBJ databases">
        <authorList>
            <person name="Tran Van P."/>
        </authorList>
    </citation>
    <scope>NUCLEOTIDE SEQUENCE</scope>
</reference>
<dbReference type="PANTHER" id="PTHR23159:SF31">
    <property type="entry name" value="CENTROSOME-ASSOCIATED PROTEIN CEP250 ISOFORM X1"/>
    <property type="match status" value="1"/>
</dbReference>
<evidence type="ECO:0000256" key="1">
    <source>
        <dbReference type="SAM" id="Coils"/>
    </source>
</evidence>
<feature type="compositionally biased region" description="Basic and acidic residues" evidence="2">
    <location>
        <begin position="1237"/>
        <end position="1254"/>
    </location>
</feature>
<feature type="domain" description="Mos1 transposase HTH" evidence="3">
    <location>
        <begin position="9"/>
        <end position="58"/>
    </location>
</feature>
<feature type="coiled-coil region" evidence="1">
    <location>
        <begin position="548"/>
        <end position="1145"/>
    </location>
</feature>
<dbReference type="Gene3D" id="1.10.287.1490">
    <property type="match status" value="2"/>
</dbReference>
<sequence length="2703" mass="313036">MNQPYPLTKEQVRLLLLYDFRIEKKAANSIADINTAFGPDTVSKSTAYDWYSRFQKGNESLEDQPRTGRPSEFDNSALQEALEANNRQTSRELADLLGVSHTTILHHLAELGKKAKLGCWRRHMEEPNSRNGSEAGEEAHENGTEEQDEETPASISVVETGVERLNTPDTLPRSLSQNEDHGVFSDGLLHLRKKRLQFEEETQQWKKKLEEYRELANKRGTPLSQAGPSFASSFSREEGDAAGIVTPELEEKWLLGRERLKQQQETAEKMKERIQSLSRLETSFSNDVSLDREEEPPPKVEDLIAKVSVLEKQNLELQDKVSEKEEVIRSKIDTIAFLSKDFSQKSHSSSDDVHKLTDQISQLQLKLNTQEQAWQAEKKSFEDQLAAKEHKLEQLKAEVDQLDVRFEEVTKENRDLNTMLDKREQKIESLYERIDRREAYIEDMEQVITDLEDKREDMKNYIKDLKDEIRNLEVKNEELDVNRLHAQEENSKILAAETATLHQELQDMIDKHRECSSALEVEKSHTFKLEEKLRMTEENLNQHIKMMAARQQLDAESAQQEMKKFQAELETCQVNLMNLGNAISMKDEMIQNQSGELEHLSKELQLQQQKMTELLEDKRALEIDRDRLTSKLEELQQEKDFLSAEIERLQQDRNGLKEESSALQAKCNSLEEERKGLIMRCEGLQAEKECETQSHGVSKEEIKQLNAQLSEQIFQIESLQAEVEEFKQEKENLIGKYKCAEEEIETLNIVLEEKDMRVKEKETFLEQMKGTETEKDQVIKNLLSELEQLRAHVSQLSAENEYEKSKVFDSEDKLKNLCDQLKEGDAELSKLSEEISQKDEEIASQRKELDAMSISLSKKEEEISQLEVKLKEYAANAYNTESDLRAQLEATQAKVHSWQKESDTFKAKAEATEKALEEKVEAYIMLQEESQHKSKTLDDLRIRVDAMEKELQETEQKTRSEYGELDERCTSLLVELNCKETEAQCKDERIAALESEEKVLQDTLHIMEEKVKDLDALRDGISELQAHSGEAKQLREELQRLQSEIERKDNFILELEEKLTSLEEAQAKITFLEGEVYRLKDEMSEMIDKCDAKEGSIQGLMLEKNESMEREETLLAQIHALEKEIRNMKGDIVEKNAIIKQYEEDAQVTRYDWSAENALQCQNLQDELSARYTELESKDVELNEMSAEVETLRKALKELNSVLEEKEHMTSEKDTDLLTLQDELCEARQKITELEEMVQKSEEERDATKARLEEREAEDNWGDGWFQDSDGDIRLKDQIAALDEQLAEKDNQLGEVCSALEEKAEELRHAQLNLQELQSQVQSLEEELATEKEENQHLSEKISSLERNIFSEHVENEIDEKDEFLQNLQTDLDQSKSTLQKLKSEFDEAQCALENVRMEKAELVKLLETQQGTQVELQVKSSALEGELASAKEKIMQLEDQFRSEIPVKQDCKSMTSSPKSDNLDLQVEIARQSDEMQALKVKYNKALLRLKQLKSEKSSSSSKDSTGERNLDAENRDLQEKLELLDKENQELQMKLEEAMTEIRSRKAAAGDAHPEDEMRSDLEKKLLDIEELTKKLHDTEEEKQLIRQTFNSELQELHQLIQGQQSEIQEKDQKLMVIQSTVSQIETTLEETQHSLNVANVEKAGLEEQLQTALQLVASERNEKNHVKAAMEESFEQLQAKQQSSLETLRRVEKERDDMKQQLESLSLEIEPLRVTCNDLEGFRESYSAVCSEKEVLQQAIATLQMQLSNLHISIEENEILRKQLQHSMEAVVEERDSLKAKLDIASAEMPPLYAVSEERNSLQERLLSALSELEILKSAAAVHTVTEQRHMLSESSLEADLQAQKEEKDAISQHLQEIEQELGTLRSENSELQFLNENMQGEISELTKSKSITQLKLEEAWKLIELLEKEKVTLTKDLDEQITQSLETSMQTQILQTELETLRVHASMNEEEKTRMLERIDTLEEANAKFFEAKEAQEETLTKLKQDYEQLQSHANELQQKIASYDIQINSATSQGSVVEAEKEKHMKRLQELDALVMILQDDLEKSQTEKEVLEKENQEMKQQCETLASETETLQSWLGKFKDSNVNHQSKETNLETENRELMHKLLEYESHHKDLLAMEEAKQQVESSYESLRVSYDSMYSDYTELQNQYDNVKLEHDVAVAELAKLRHDNEDLQHKIETLAREDEALKDSTDQLSVLRSELEILKNQKDQLEENQKEWETLQTQCETLNAEKVILKAKVEELEVKCHDMEVYDIQEREKLEKELEEQERRIEDLSQELSNREMNANEFHPFEDQIRLLQEEVDEKEKELLAIKATMQNLKNKVESQDRDLTEKIDYIAALEEEVAELRSQAAELDLPHEELFNRSQDLEDEISEKNSIIKDLKYEVAALKEEVAEVQETMEKEIARREEKLKDMEERLQVKMAQGFKESELQQKFQRMCQESSEKDQEILRLGSQLNDHRTMAKPLMDKIVYLEQILDWYKNNCGDLSPPDVPAEVDVMSVSVSDLARLREVQAQVRLLSGDNRRLRQENDDLGEKVHILTDRCSVLLNETQEKWGQQGDEDFEALRHELETTLHILKARDAKLEELNHEIVRLMEERDSLQLQLSSTLRREYMLRKTMSNEKEGEYPSINTSDPDVFHKMKRTSSAGRSPHTPAAAAAANLLPDQQVTITREPSSPSQRIMGLFVKRGPPRVVRHV</sequence>
<dbReference type="SUPFAM" id="SSF90257">
    <property type="entry name" value="Myosin rod fragments"/>
    <property type="match status" value="1"/>
</dbReference>
<dbReference type="SUPFAM" id="SSF57997">
    <property type="entry name" value="Tropomyosin"/>
    <property type="match status" value="1"/>
</dbReference>
<dbReference type="InterPro" id="IPR036388">
    <property type="entry name" value="WH-like_DNA-bd_sf"/>
</dbReference>
<feature type="region of interest" description="Disordered" evidence="2">
    <location>
        <begin position="125"/>
        <end position="181"/>
    </location>
</feature>
<proteinExistence type="predicted"/>
<evidence type="ECO:0000259" key="3">
    <source>
        <dbReference type="Pfam" id="PF17906"/>
    </source>
</evidence>
<feature type="region of interest" description="Disordered" evidence="2">
    <location>
        <begin position="1237"/>
        <end position="1267"/>
    </location>
</feature>
<dbReference type="EMBL" id="CAJPEV010000993">
    <property type="protein sequence ID" value="CAG0889983.1"/>
    <property type="molecule type" value="Genomic_DNA"/>
</dbReference>
<accession>A0A7R9A4H0</accession>